<name>A0A914S111_PAREQ</name>
<dbReference type="AlphaFoldDB" id="A0A914S111"/>
<sequence>MDAASTKFTDGATQVYIPLLKDKRVERARFLRGEVA</sequence>
<proteinExistence type="predicted"/>
<dbReference type="WBParaSite" id="PEQ_0001083401-mRNA-1">
    <property type="protein sequence ID" value="PEQ_0001083401-mRNA-1"/>
    <property type="gene ID" value="PEQ_0001083401"/>
</dbReference>
<evidence type="ECO:0000313" key="2">
    <source>
        <dbReference type="WBParaSite" id="PEQ_0001083401-mRNA-1"/>
    </source>
</evidence>
<keyword evidence="1" id="KW-1185">Reference proteome</keyword>
<reference evidence="2" key="1">
    <citation type="submission" date="2022-11" db="UniProtKB">
        <authorList>
            <consortium name="WormBaseParasite"/>
        </authorList>
    </citation>
    <scope>IDENTIFICATION</scope>
</reference>
<evidence type="ECO:0000313" key="1">
    <source>
        <dbReference type="Proteomes" id="UP000887564"/>
    </source>
</evidence>
<dbReference type="Proteomes" id="UP000887564">
    <property type="component" value="Unplaced"/>
</dbReference>
<protein>
    <submittedName>
        <fullName evidence="2">Uncharacterized protein</fullName>
    </submittedName>
</protein>
<accession>A0A914S111</accession>
<organism evidence="1 2">
    <name type="scientific">Parascaris equorum</name>
    <name type="common">Equine roundworm</name>
    <dbReference type="NCBI Taxonomy" id="6256"/>
    <lineage>
        <taxon>Eukaryota</taxon>
        <taxon>Metazoa</taxon>
        <taxon>Ecdysozoa</taxon>
        <taxon>Nematoda</taxon>
        <taxon>Chromadorea</taxon>
        <taxon>Rhabditida</taxon>
        <taxon>Spirurina</taxon>
        <taxon>Ascaridomorpha</taxon>
        <taxon>Ascaridoidea</taxon>
        <taxon>Ascarididae</taxon>
        <taxon>Parascaris</taxon>
    </lineage>
</organism>